<dbReference type="PANTHER" id="PTHR33885:SF3">
    <property type="entry name" value="PHAGE SHOCK PROTEIN C"/>
    <property type="match status" value="1"/>
</dbReference>
<dbReference type="Proteomes" id="UP001355056">
    <property type="component" value="Unassembled WGS sequence"/>
</dbReference>
<name>A0ABU7YVB9_9GAMM</name>
<evidence type="ECO:0000256" key="5">
    <source>
        <dbReference type="ARBA" id="ARBA00023136"/>
    </source>
</evidence>
<dbReference type="RefSeq" id="WP_332614360.1">
    <property type="nucleotide sequence ID" value="NZ_JAXGFP010000001.1"/>
</dbReference>
<evidence type="ECO:0000313" key="8">
    <source>
        <dbReference type="EMBL" id="MEG3182874.1"/>
    </source>
</evidence>
<evidence type="ECO:0000259" key="7">
    <source>
        <dbReference type="Pfam" id="PF04024"/>
    </source>
</evidence>
<protein>
    <submittedName>
        <fullName evidence="8">PspC domain-containing protein</fullName>
    </submittedName>
</protein>
<dbReference type="Pfam" id="PF04024">
    <property type="entry name" value="PspC"/>
    <property type="match status" value="1"/>
</dbReference>
<comment type="subcellular location">
    <subcellularLocation>
        <location evidence="1">Cell membrane</location>
        <topology evidence="1">Single-pass membrane protein</topology>
    </subcellularLocation>
</comment>
<comment type="caution">
    <text evidence="8">The sequence shown here is derived from an EMBL/GenBank/DDBJ whole genome shotgun (WGS) entry which is preliminary data.</text>
</comment>
<accession>A0ABU7YVB9</accession>
<evidence type="ECO:0000256" key="3">
    <source>
        <dbReference type="ARBA" id="ARBA00022692"/>
    </source>
</evidence>
<keyword evidence="4 6" id="KW-1133">Transmembrane helix</keyword>
<reference evidence="8 9" key="1">
    <citation type="journal article" date="2016" name="Int. J. Syst. Evol. Microbiol.">
        <title>Lysobacter erysipheiresistens sp. nov., an antagonist of powdery mildew, isolated from tobacco-cultivated soil.</title>
        <authorList>
            <person name="Xie B."/>
            <person name="Li T."/>
            <person name="Lin X."/>
            <person name="Wang C.J."/>
            <person name="Chen Y.J."/>
            <person name="Liu W.J."/>
            <person name="Zhao Z.W."/>
        </authorList>
    </citation>
    <scope>NUCLEOTIDE SEQUENCE [LARGE SCALE GENOMIC DNA]</scope>
    <source>
        <strain evidence="8 9">RS-LYSO-3</strain>
    </source>
</reference>
<gene>
    <name evidence="8" type="ORF">SNE34_02460</name>
</gene>
<dbReference type="InterPro" id="IPR052027">
    <property type="entry name" value="PspC"/>
</dbReference>
<proteinExistence type="predicted"/>
<feature type="transmembrane region" description="Helical" evidence="6">
    <location>
        <begin position="37"/>
        <end position="62"/>
    </location>
</feature>
<organism evidence="8 9">
    <name type="scientific">Novilysobacter erysipheiresistens</name>
    <dbReference type="NCBI Taxonomy" id="1749332"/>
    <lineage>
        <taxon>Bacteria</taxon>
        <taxon>Pseudomonadati</taxon>
        <taxon>Pseudomonadota</taxon>
        <taxon>Gammaproteobacteria</taxon>
        <taxon>Lysobacterales</taxon>
        <taxon>Lysobacteraceae</taxon>
        <taxon>Novilysobacter</taxon>
    </lineage>
</organism>
<evidence type="ECO:0000256" key="1">
    <source>
        <dbReference type="ARBA" id="ARBA00004162"/>
    </source>
</evidence>
<evidence type="ECO:0000256" key="6">
    <source>
        <dbReference type="SAM" id="Phobius"/>
    </source>
</evidence>
<dbReference type="EMBL" id="JAXGFP010000001">
    <property type="protein sequence ID" value="MEG3182874.1"/>
    <property type="molecule type" value="Genomic_DNA"/>
</dbReference>
<evidence type="ECO:0000256" key="4">
    <source>
        <dbReference type="ARBA" id="ARBA00022989"/>
    </source>
</evidence>
<sequence length="67" mass="7461">MEHTSQPLVRSRHDRMLAGVVGGIARRFGWNSNLLRVIYVLVSIISAGFPGILAYLILWLLIPEEGS</sequence>
<evidence type="ECO:0000256" key="2">
    <source>
        <dbReference type="ARBA" id="ARBA00022475"/>
    </source>
</evidence>
<evidence type="ECO:0000313" key="9">
    <source>
        <dbReference type="Proteomes" id="UP001355056"/>
    </source>
</evidence>
<keyword evidence="2" id="KW-1003">Cell membrane</keyword>
<dbReference type="InterPro" id="IPR007168">
    <property type="entry name" value="Phageshock_PspC_N"/>
</dbReference>
<feature type="domain" description="Phage shock protein PspC N-terminal" evidence="7">
    <location>
        <begin position="7"/>
        <end position="65"/>
    </location>
</feature>
<keyword evidence="5 6" id="KW-0472">Membrane</keyword>
<keyword evidence="9" id="KW-1185">Reference proteome</keyword>
<dbReference type="PANTHER" id="PTHR33885">
    <property type="entry name" value="PHAGE SHOCK PROTEIN C"/>
    <property type="match status" value="1"/>
</dbReference>
<keyword evidence="3 6" id="KW-0812">Transmembrane</keyword>